<dbReference type="PANTHER" id="PTHR30185">
    <property type="entry name" value="CRYPTIC BETA-GLUCOSIDE BGL OPERON ANTITERMINATOR"/>
    <property type="match status" value="1"/>
</dbReference>
<evidence type="ECO:0000256" key="1">
    <source>
        <dbReference type="ARBA" id="ARBA00022737"/>
    </source>
</evidence>
<dbReference type="AlphaFoldDB" id="A0AA89I1X6"/>
<keyword evidence="1" id="KW-0677">Repeat</keyword>
<feature type="domain" description="PRD" evidence="2">
    <location>
        <begin position="173"/>
        <end position="278"/>
    </location>
</feature>
<dbReference type="Proteomes" id="UP000050823">
    <property type="component" value="Unassembled WGS sequence"/>
</dbReference>
<dbReference type="PANTHER" id="PTHR30185:SF15">
    <property type="entry name" value="CRYPTIC BETA-GLUCOSIDE BGL OPERON ANTITERMINATOR"/>
    <property type="match status" value="1"/>
</dbReference>
<dbReference type="InterPro" id="IPR004341">
    <property type="entry name" value="CAT_RNA-bd_dom"/>
</dbReference>
<dbReference type="Gene3D" id="2.30.24.10">
    <property type="entry name" value="CAT RNA-binding domain"/>
    <property type="match status" value="1"/>
</dbReference>
<dbReference type="GO" id="GO:0003723">
    <property type="term" value="F:RNA binding"/>
    <property type="evidence" value="ECO:0007669"/>
    <property type="project" value="InterPro"/>
</dbReference>
<organism evidence="3 4">
    <name type="scientific">Latilactobacillus graminis DSM 20719</name>
    <dbReference type="NCBI Taxonomy" id="1423752"/>
    <lineage>
        <taxon>Bacteria</taxon>
        <taxon>Bacillati</taxon>
        <taxon>Bacillota</taxon>
        <taxon>Bacilli</taxon>
        <taxon>Lactobacillales</taxon>
        <taxon>Lactobacillaceae</taxon>
        <taxon>Latilactobacillus</taxon>
    </lineage>
</organism>
<comment type="caution">
    <text evidence="3">The sequence shown here is derived from an EMBL/GenBank/DDBJ whole genome shotgun (WGS) entry which is preliminary data.</text>
</comment>
<dbReference type="GO" id="GO:0006355">
    <property type="term" value="P:regulation of DNA-templated transcription"/>
    <property type="evidence" value="ECO:0007669"/>
    <property type="project" value="InterPro"/>
</dbReference>
<dbReference type="InterPro" id="IPR036634">
    <property type="entry name" value="PRD_sf"/>
</dbReference>
<name>A0AA89I1X6_9LACO</name>
<evidence type="ECO:0000313" key="3">
    <source>
        <dbReference type="EMBL" id="KRM24205.1"/>
    </source>
</evidence>
<sequence>MDLTIKKVLNSSVVLATDAQDAELIILGKGIGYGKKPGMQVEDDIGNQWFVPVAAPQLKQIMALLEEMPNEVIEVTGQINQYARQQLKQKLNAGLTFTLMDHINFALQRLSNGMHIQNKLYWEVQNYYPEEFRIGEFAVRLINEKFSVTLPKEEIANIAFHIINAEKEGINDYDSMKVTALVDDVVSLIRYQVKNKIQTGSISYQRLITHIKFFAERLLSNQQLTGSDAFMNQHLRQKYPEATQIADLIVKFIDRKYQLTITEEELIYLIVHIERNQH</sequence>
<dbReference type="Gene3D" id="1.10.1790.10">
    <property type="entry name" value="PRD domain"/>
    <property type="match status" value="2"/>
</dbReference>
<evidence type="ECO:0000259" key="2">
    <source>
        <dbReference type="PROSITE" id="PS51372"/>
    </source>
</evidence>
<proteinExistence type="predicted"/>
<dbReference type="SMART" id="SM01061">
    <property type="entry name" value="CAT_RBD"/>
    <property type="match status" value="1"/>
</dbReference>
<dbReference type="SUPFAM" id="SSF50151">
    <property type="entry name" value="SacY-like RNA-binding domain"/>
    <property type="match status" value="1"/>
</dbReference>
<dbReference type="InterPro" id="IPR050661">
    <property type="entry name" value="BglG_antiterminators"/>
</dbReference>
<feature type="domain" description="PRD" evidence="2">
    <location>
        <begin position="67"/>
        <end position="172"/>
    </location>
</feature>
<dbReference type="Pfam" id="PF03123">
    <property type="entry name" value="CAT_RBD"/>
    <property type="match status" value="1"/>
</dbReference>
<evidence type="ECO:0000313" key="4">
    <source>
        <dbReference type="Proteomes" id="UP000050823"/>
    </source>
</evidence>
<protein>
    <submittedName>
        <fullName evidence="3">Beta-glucoside bgl operon transcription antiterminator</fullName>
    </submittedName>
</protein>
<dbReference type="InterPro" id="IPR036650">
    <property type="entry name" value="CAT_RNA-bd_dom_sf"/>
</dbReference>
<accession>A0AA89I1X6</accession>
<reference evidence="3 4" key="1">
    <citation type="journal article" date="2015" name="Genome Announc.">
        <title>Expanding the biotechnology potential of lactobacilli through comparative genomics of 213 strains and associated genera.</title>
        <authorList>
            <person name="Sun Z."/>
            <person name="Harris H.M."/>
            <person name="McCann A."/>
            <person name="Guo C."/>
            <person name="Argimon S."/>
            <person name="Zhang W."/>
            <person name="Yang X."/>
            <person name="Jeffery I.B."/>
            <person name="Cooney J.C."/>
            <person name="Kagawa T.F."/>
            <person name="Liu W."/>
            <person name="Song Y."/>
            <person name="Salvetti E."/>
            <person name="Wrobel A."/>
            <person name="Rasinkangas P."/>
            <person name="Parkhill J."/>
            <person name="Rea M.C."/>
            <person name="O'Sullivan O."/>
            <person name="Ritari J."/>
            <person name="Douillard F.P."/>
            <person name="Paul Ross R."/>
            <person name="Yang R."/>
            <person name="Briner A.E."/>
            <person name="Felis G.E."/>
            <person name="de Vos W.M."/>
            <person name="Barrangou R."/>
            <person name="Klaenhammer T.R."/>
            <person name="Caufield P.W."/>
            <person name="Cui Y."/>
            <person name="Zhang H."/>
            <person name="O'Toole P.W."/>
        </authorList>
    </citation>
    <scope>NUCLEOTIDE SEQUENCE [LARGE SCALE GENOMIC DNA]</scope>
    <source>
        <strain evidence="3 4">DSM 20719</strain>
    </source>
</reference>
<dbReference type="SUPFAM" id="SSF63520">
    <property type="entry name" value="PTS-regulatory domain, PRD"/>
    <property type="match status" value="2"/>
</dbReference>
<dbReference type="Pfam" id="PF00874">
    <property type="entry name" value="PRD"/>
    <property type="match status" value="2"/>
</dbReference>
<dbReference type="InterPro" id="IPR011608">
    <property type="entry name" value="PRD"/>
</dbReference>
<dbReference type="EMBL" id="AYZB01000003">
    <property type="protein sequence ID" value="KRM24205.1"/>
    <property type="molecule type" value="Genomic_DNA"/>
</dbReference>
<dbReference type="PROSITE" id="PS51372">
    <property type="entry name" value="PRD_2"/>
    <property type="match status" value="2"/>
</dbReference>
<dbReference type="RefSeq" id="WP_057907592.1">
    <property type="nucleotide sequence ID" value="NZ_AYZB01000003.1"/>
</dbReference>
<gene>
    <name evidence="3" type="ORF">FC90_GL000682</name>
</gene>